<dbReference type="InterPro" id="IPR036287">
    <property type="entry name" value="Rv1873-like_sf"/>
</dbReference>
<dbReference type="HOGENOM" id="CLU_124534_0_0_4"/>
<evidence type="ECO:0000313" key="1">
    <source>
        <dbReference type="EMBL" id="ADN61868.1"/>
    </source>
</evidence>
<dbReference type="SUPFAM" id="SSF140736">
    <property type="entry name" value="Rv1873-like"/>
    <property type="match status" value="1"/>
</dbReference>
<dbReference type="InterPro" id="IPR014937">
    <property type="entry name" value="DUF1810"/>
</dbReference>
<dbReference type="KEGG" id="bgf:BC1003_5959"/>
<name>E1TI07_BURSG</name>
<proteinExistence type="predicted"/>
<dbReference type="Pfam" id="PF08837">
    <property type="entry name" value="DUF1810"/>
    <property type="match status" value="1"/>
</dbReference>
<reference evidence="1" key="1">
    <citation type="submission" date="2010-09" db="EMBL/GenBank/DDBJ databases">
        <title>Complete sequence of chromosome2 of Burkholderia sp. CCGE1003.</title>
        <authorList>
            <consortium name="US DOE Joint Genome Institute"/>
            <person name="Lucas S."/>
            <person name="Copeland A."/>
            <person name="Lapidus A."/>
            <person name="Cheng J.-F."/>
            <person name="Bruce D."/>
            <person name="Goodwin L."/>
            <person name="Pitluck S."/>
            <person name="Daligault H."/>
            <person name="Davenport K."/>
            <person name="Detter J.C."/>
            <person name="Han C."/>
            <person name="Tapia R."/>
            <person name="Land M."/>
            <person name="Hauser L."/>
            <person name="Jeffries C."/>
            <person name="Kyrpides N."/>
            <person name="Ivanova N."/>
            <person name="Ovchinnikova G."/>
            <person name="Martinez-Romero E."/>
            <person name="Rogel M.A."/>
            <person name="Auchtung J."/>
            <person name="Tiedje J.M."/>
            <person name="Woyke T."/>
        </authorList>
    </citation>
    <scope>NUCLEOTIDE SEQUENCE</scope>
    <source>
        <strain evidence="1">CCGE1003</strain>
    </source>
</reference>
<dbReference type="PIRSF" id="PIRSF008546">
    <property type="entry name" value="UCP008546"/>
    <property type="match status" value="1"/>
</dbReference>
<gene>
    <name evidence="1" type="ordered locus">BC1003_5959</name>
</gene>
<dbReference type="OrthoDB" id="9801870at2"/>
<protein>
    <recommendedName>
        <fullName evidence="2">Calpastatin</fullName>
    </recommendedName>
</protein>
<organism evidence="1">
    <name type="scientific">Burkholderia sp. (strain CCGE1003)</name>
    <dbReference type="NCBI Taxonomy" id="640512"/>
    <lineage>
        <taxon>Bacteria</taxon>
        <taxon>Pseudomonadati</taxon>
        <taxon>Pseudomonadota</taxon>
        <taxon>Betaproteobacteria</taxon>
        <taxon>Burkholderiales</taxon>
        <taxon>Burkholderiaceae</taxon>
        <taxon>Burkholderia</taxon>
    </lineage>
</organism>
<dbReference type="Gene3D" id="1.25.40.380">
    <property type="entry name" value="Protein of unknown function DUF1810"/>
    <property type="match status" value="1"/>
</dbReference>
<evidence type="ECO:0008006" key="2">
    <source>
        <dbReference type="Google" id="ProtNLM"/>
    </source>
</evidence>
<dbReference type="AlphaFoldDB" id="E1TI07"/>
<dbReference type="EMBL" id="CP002218">
    <property type="protein sequence ID" value="ADN61868.1"/>
    <property type="molecule type" value="Genomic_DNA"/>
</dbReference>
<dbReference type="eggNOG" id="COG5579">
    <property type="taxonomic scope" value="Bacteria"/>
</dbReference>
<sequence length="142" mass="16309">MADPYNLQRFVDAQQPVYARVVDELRAGEKRSHWMWFIFPQIEGIGRSPMAQLYAITGLDEARDYLAHPLLGPRLRECTAIVNGIQGKTLDEIFGYPDNLKFCSSMTLFARAAQDNELFRTALRKYCDDQPDPQTIARLPRD</sequence>
<accession>E1TI07</accession>